<dbReference type="KEGG" id="ccac:CcaHIS019_0210860"/>
<dbReference type="Proteomes" id="UP001233271">
    <property type="component" value="Chromosome 2"/>
</dbReference>
<dbReference type="Gene3D" id="3.50.50.100">
    <property type="match status" value="1"/>
</dbReference>
<protein>
    <recommendedName>
        <fullName evidence="10">FAD/NAD(P)-binding domain-containing protein</fullName>
    </recommendedName>
</protein>
<gene>
    <name evidence="8" type="ORF">CcaverHIS019_0210860</name>
</gene>
<dbReference type="EMBL" id="AP028213">
    <property type="protein sequence ID" value="BEI89724.1"/>
    <property type="molecule type" value="Genomic_DNA"/>
</dbReference>
<evidence type="ECO:0000259" key="7">
    <source>
        <dbReference type="Pfam" id="PF22366"/>
    </source>
</evidence>
<keyword evidence="9" id="KW-1185">Reference proteome</keyword>
<evidence type="ECO:0000259" key="6">
    <source>
        <dbReference type="Pfam" id="PF07992"/>
    </source>
</evidence>
<dbReference type="SUPFAM" id="SSF51905">
    <property type="entry name" value="FAD/NAD(P)-binding domain"/>
    <property type="match status" value="1"/>
</dbReference>
<evidence type="ECO:0000313" key="8">
    <source>
        <dbReference type="EMBL" id="BEI89724.1"/>
    </source>
</evidence>
<dbReference type="InterPro" id="IPR023753">
    <property type="entry name" value="FAD/NAD-binding_dom"/>
</dbReference>
<evidence type="ECO:0000256" key="2">
    <source>
        <dbReference type="ARBA" id="ARBA00022630"/>
    </source>
</evidence>
<dbReference type="AlphaFoldDB" id="A0AA48I1Z1"/>
<feature type="domain" description="FAD/NAD(P)-binding" evidence="6">
    <location>
        <begin position="30"/>
        <end position="369"/>
    </location>
</feature>
<dbReference type="GO" id="GO:0005739">
    <property type="term" value="C:mitochondrion"/>
    <property type="evidence" value="ECO:0007669"/>
    <property type="project" value="TreeGrafter"/>
</dbReference>
<evidence type="ECO:0000256" key="4">
    <source>
        <dbReference type="ARBA" id="ARBA00023002"/>
    </source>
</evidence>
<organism evidence="8 9">
    <name type="scientific">Cutaneotrichosporon cavernicola</name>
    <dbReference type="NCBI Taxonomy" id="279322"/>
    <lineage>
        <taxon>Eukaryota</taxon>
        <taxon>Fungi</taxon>
        <taxon>Dikarya</taxon>
        <taxon>Basidiomycota</taxon>
        <taxon>Agaricomycotina</taxon>
        <taxon>Tremellomycetes</taxon>
        <taxon>Trichosporonales</taxon>
        <taxon>Trichosporonaceae</taxon>
        <taxon>Cutaneotrichosporon</taxon>
    </lineage>
</organism>
<evidence type="ECO:0000256" key="1">
    <source>
        <dbReference type="ARBA" id="ARBA00005272"/>
    </source>
</evidence>
<keyword evidence="2" id="KW-0285">Flavoprotein</keyword>
<evidence type="ECO:0000256" key="3">
    <source>
        <dbReference type="ARBA" id="ARBA00022827"/>
    </source>
</evidence>
<evidence type="ECO:0000256" key="5">
    <source>
        <dbReference type="ARBA" id="ARBA00023027"/>
    </source>
</evidence>
<keyword evidence="3" id="KW-0274">FAD</keyword>
<proteinExistence type="inferred from homology"/>
<evidence type="ECO:0000313" key="9">
    <source>
        <dbReference type="Proteomes" id="UP001233271"/>
    </source>
</evidence>
<dbReference type="GO" id="GO:0003954">
    <property type="term" value="F:NADH dehydrogenase activity"/>
    <property type="evidence" value="ECO:0007669"/>
    <property type="project" value="InterPro"/>
</dbReference>
<dbReference type="PANTHER" id="PTHR43706">
    <property type="entry name" value="NADH DEHYDROGENASE"/>
    <property type="match status" value="1"/>
</dbReference>
<sequence length="465" mass="50756">MLRLLTASTSVTRALAHRGFASSSVGAKERLVILGSGWGGYNLARKADKSLYDVTLISPNSYFSFTPFLASTCVGTLEFQCATEPVRGIKHVNYGQGWAQSIDLTSRTVRVVPALPPLHPTKDDLPIDTTGAELHAAFSPGDAYDVQFDKLVVATGCRSASFGTPGVTEYAHFLKDNLELASEPTISPEEKARLLSMRIVGGGPTGVEFAAELHDFVSQDVYRIYPHLKDQISITLYDLAPGILQSFDASLRAYAERKFSRAGVTVRGNSKIVAVGKDYIDIASVGGEVERVPYGLLVWNTGLQANEFIETLPGLDKDPKSKSLKVDPHLRVCDADGTPLDGIFAIGDNATPNDGHRLPATAQVASQMAGYMANLLKRLGRGEGLDDTSPFKWKDHGSMVFIGDYRAMVDRSKASDGPRARLSGFVAWIVWRSYYATLAMGWRNKILIPVYWTLAFFFGRDVTNF</sequence>
<dbReference type="Pfam" id="PF22366">
    <property type="entry name" value="NDH2_C"/>
    <property type="match status" value="1"/>
</dbReference>
<dbReference type="InterPro" id="IPR054585">
    <property type="entry name" value="NDH2-like_C"/>
</dbReference>
<accession>A0AA48I1Z1</accession>
<dbReference type="InterPro" id="IPR036188">
    <property type="entry name" value="FAD/NAD-bd_sf"/>
</dbReference>
<comment type="similarity">
    <text evidence="1">Belongs to the NADH dehydrogenase family.</text>
</comment>
<dbReference type="PRINTS" id="PR00469">
    <property type="entry name" value="PNDRDTASEII"/>
</dbReference>
<evidence type="ECO:0008006" key="10">
    <source>
        <dbReference type="Google" id="ProtNLM"/>
    </source>
</evidence>
<name>A0AA48I1Z1_9TREE</name>
<dbReference type="PANTHER" id="PTHR43706:SF13">
    <property type="entry name" value="NADH DEHYDROGENASE-RELATED"/>
    <property type="match status" value="1"/>
</dbReference>
<dbReference type="PRINTS" id="PR00368">
    <property type="entry name" value="FADPNR"/>
</dbReference>
<dbReference type="GeneID" id="85493595"/>
<reference evidence="8" key="1">
    <citation type="journal article" date="2023" name="BMC Genomics">
        <title>Chromosome-level genome assemblies of Cutaneotrichosporon spp. (Trichosporonales, Basidiomycota) reveal imbalanced evolution between nucleotide sequences and chromosome synteny.</title>
        <authorList>
            <person name="Kobayashi Y."/>
            <person name="Kayamori A."/>
            <person name="Aoki K."/>
            <person name="Shiwa Y."/>
            <person name="Matsutani M."/>
            <person name="Fujita N."/>
            <person name="Sugita T."/>
            <person name="Iwasaki W."/>
            <person name="Tanaka N."/>
            <person name="Takashima M."/>
        </authorList>
    </citation>
    <scope>NUCLEOTIDE SEQUENCE</scope>
    <source>
        <strain evidence="8">HIS019</strain>
    </source>
</reference>
<keyword evidence="4" id="KW-0560">Oxidoreductase</keyword>
<dbReference type="InterPro" id="IPR045024">
    <property type="entry name" value="NDH-2"/>
</dbReference>
<dbReference type="Pfam" id="PF07992">
    <property type="entry name" value="Pyr_redox_2"/>
    <property type="match status" value="1"/>
</dbReference>
<dbReference type="RefSeq" id="XP_060454990.1">
    <property type="nucleotide sequence ID" value="XM_060598170.1"/>
</dbReference>
<keyword evidence="5" id="KW-0520">NAD</keyword>
<feature type="domain" description="External alternative NADH-ubiquinone oxidoreductase-like C-terminal" evidence="7">
    <location>
        <begin position="397"/>
        <end position="461"/>
    </location>
</feature>